<feature type="region of interest" description="Disordered" evidence="1">
    <location>
        <begin position="1"/>
        <end position="35"/>
    </location>
</feature>
<gene>
    <name evidence="2" type="ORF">NDU88_006579</name>
</gene>
<evidence type="ECO:0000313" key="2">
    <source>
        <dbReference type="EMBL" id="KAJ1101512.1"/>
    </source>
</evidence>
<dbReference type="AlphaFoldDB" id="A0AAV7MDE9"/>
<accession>A0AAV7MDE9</accession>
<feature type="compositionally biased region" description="Basic and acidic residues" evidence="1">
    <location>
        <begin position="20"/>
        <end position="35"/>
    </location>
</feature>
<organism evidence="2 3">
    <name type="scientific">Pleurodeles waltl</name>
    <name type="common">Iberian ribbed newt</name>
    <dbReference type="NCBI Taxonomy" id="8319"/>
    <lineage>
        <taxon>Eukaryota</taxon>
        <taxon>Metazoa</taxon>
        <taxon>Chordata</taxon>
        <taxon>Craniata</taxon>
        <taxon>Vertebrata</taxon>
        <taxon>Euteleostomi</taxon>
        <taxon>Amphibia</taxon>
        <taxon>Batrachia</taxon>
        <taxon>Caudata</taxon>
        <taxon>Salamandroidea</taxon>
        <taxon>Salamandridae</taxon>
        <taxon>Pleurodelinae</taxon>
        <taxon>Pleurodeles</taxon>
    </lineage>
</organism>
<evidence type="ECO:0000256" key="1">
    <source>
        <dbReference type="SAM" id="MobiDB-lite"/>
    </source>
</evidence>
<comment type="caution">
    <text evidence="2">The sequence shown here is derived from an EMBL/GenBank/DDBJ whole genome shotgun (WGS) entry which is preliminary data.</text>
</comment>
<dbReference type="Proteomes" id="UP001066276">
    <property type="component" value="Chromosome 10"/>
</dbReference>
<proteinExistence type="predicted"/>
<protein>
    <submittedName>
        <fullName evidence="2">Uncharacterized protein</fullName>
    </submittedName>
</protein>
<name>A0AAV7MDE9_PLEWA</name>
<dbReference type="EMBL" id="JANPWB010000014">
    <property type="protein sequence ID" value="KAJ1101512.1"/>
    <property type="molecule type" value="Genomic_DNA"/>
</dbReference>
<evidence type="ECO:0000313" key="3">
    <source>
        <dbReference type="Proteomes" id="UP001066276"/>
    </source>
</evidence>
<sequence length="95" mass="10400">MRVTTARGTAAVTAGVKTATPEREKAVEDTGTAEERKAVEVPAAVWRWRAAPGDVAENQEAVHQTLAMFWEERGPSRCLGSAMCYLWCNMVVCMV</sequence>
<feature type="compositionally biased region" description="Low complexity" evidence="1">
    <location>
        <begin position="1"/>
        <end position="19"/>
    </location>
</feature>
<reference evidence="2" key="1">
    <citation type="journal article" date="2022" name="bioRxiv">
        <title>Sequencing and chromosome-scale assembly of the giantPleurodeles waltlgenome.</title>
        <authorList>
            <person name="Brown T."/>
            <person name="Elewa A."/>
            <person name="Iarovenko S."/>
            <person name="Subramanian E."/>
            <person name="Araus A.J."/>
            <person name="Petzold A."/>
            <person name="Susuki M."/>
            <person name="Suzuki K.-i.T."/>
            <person name="Hayashi T."/>
            <person name="Toyoda A."/>
            <person name="Oliveira C."/>
            <person name="Osipova E."/>
            <person name="Leigh N.D."/>
            <person name="Simon A."/>
            <person name="Yun M.H."/>
        </authorList>
    </citation>
    <scope>NUCLEOTIDE SEQUENCE</scope>
    <source>
        <strain evidence="2">20211129_DDA</strain>
        <tissue evidence="2">Liver</tissue>
    </source>
</reference>
<keyword evidence="3" id="KW-1185">Reference proteome</keyword>